<evidence type="ECO:0000256" key="1">
    <source>
        <dbReference type="ARBA" id="ARBA00004370"/>
    </source>
</evidence>
<dbReference type="Pfam" id="PF03717">
    <property type="entry name" value="PBP_dimer"/>
    <property type="match status" value="1"/>
</dbReference>
<evidence type="ECO:0000313" key="5">
    <source>
        <dbReference type="EMBL" id="KGA17543.1"/>
    </source>
</evidence>
<dbReference type="InterPro" id="IPR036138">
    <property type="entry name" value="PBP_dimer_sf"/>
</dbReference>
<dbReference type="SUPFAM" id="SSF56519">
    <property type="entry name" value="Penicillin binding protein dimerisation domain"/>
    <property type="match status" value="1"/>
</dbReference>
<keyword evidence="5" id="KW-0131">Cell cycle</keyword>
<dbReference type="InterPro" id="IPR005311">
    <property type="entry name" value="PBP_dimer"/>
</dbReference>
<evidence type="ECO:0000259" key="3">
    <source>
        <dbReference type="Pfam" id="PF00905"/>
    </source>
</evidence>
<evidence type="ECO:0000259" key="4">
    <source>
        <dbReference type="Pfam" id="PF03717"/>
    </source>
</evidence>
<sequence>MSHNAIVHKRIRTLLGVTFVLFGVIVAQLFSVQVVRAGAISERAANELLRTSTLLAPRGVISDVNGVELARSVAAITIVVDQTQITDPKLTAQITSPVLKMDEDELIELFTGTLRYKIIVKNGKPVMWSELQNVISNYNTEVLKEKNGLSKRIVGFFSERGYVREYPTGTLASSLIGFINHEGVGAAGIESSLNRQLSGQNGEYVYENGAGTIIPGSARIRTEAKTGTSVRLTVDRDIQWVAQDAISKAVKSSRAISGTVIVMDPKTGAIIAQASAPTFDPAKPITGNLNVIRNPAVQDVYEPGSTGKVITYAAALEEKLLNPNTVYTVPYSMKVAGSKFSDHERHPVQRLTATGSLAVSSNTASIKIGQQLGSNKLYQYLTDFGFGKSTGSHLPGESAGLLRPVDDWSGTSLPTFSFGHGYSVTSLQATSVFATIANDGVRVTPTVVAGTTDASGNYIPAKHQQTKRVISAETAREIRKMLESVVSVNGTAPTAAIPGYRVAGKTGTANRFDSSCSCYSGYTASFIGFAPADKPAYVVSVAIQDPKGMHWGGALGGPVFAEVMKFVLQSKHIAPSTTKFKAYPLTEAALKKSAIVK</sequence>
<dbReference type="GO" id="GO:0005886">
    <property type="term" value="C:plasma membrane"/>
    <property type="evidence" value="ECO:0007669"/>
    <property type="project" value="TreeGrafter"/>
</dbReference>
<feature type="domain" description="Penicillin-binding protein transpeptidase" evidence="3">
    <location>
        <begin position="258"/>
        <end position="565"/>
    </location>
</feature>
<dbReference type="InterPro" id="IPR012338">
    <property type="entry name" value="Beta-lactam/transpept-like"/>
</dbReference>
<proteinExistence type="predicted"/>
<dbReference type="GO" id="GO:0071555">
    <property type="term" value="P:cell wall organization"/>
    <property type="evidence" value="ECO:0007669"/>
    <property type="project" value="TreeGrafter"/>
</dbReference>
<dbReference type="PANTHER" id="PTHR30627:SF1">
    <property type="entry name" value="PEPTIDOGLYCAN D,D-TRANSPEPTIDASE FTSI"/>
    <property type="match status" value="1"/>
</dbReference>
<dbReference type="Gene3D" id="3.90.1310.10">
    <property type="entry name" value="Penicillin-binding protein 2a (Domain 2)"/>
    <property type="match status" value="1"/>
</dbReference>
<dbReference type="Gene3D" id="3.40.710.10">
    <property type="entry name" value="DD-peptidase/beta-lactamase superfamily"/>
    <property type="match status" value="1"/>
</dbReference>
<comment type="subcellular location">
    <subcellularLocation>
        <location evidence="1">Membrane</location>
    </subcellularLocation>
</comment>
<dbReference type="InterPro" id="IPR001460">
    <property type="entry name" value="PCN-bd_Tpept"/>
</dbReference>
<dbReference type="Gene3D" id="3.30.450.330">
    <property type="match status" value="1"/>
</dbReference>
<gene>
    <name evidence="5" type="ORF">GM51_10215</name>
</gene>
<accession>A0A094SGU9</accession>
<dbReference type="InterPro" id="IPR050515">
    <property type="entry name" value="Beta-lactam/transpept"/>
</dbReference>
<evidence type="ECO:0000256" key="2">
    <source>
        <dbReference type="ARBA" id="ARBA00023136"/>
    </source>
</evidence>
<organism evidence="5">
    <name type="scientific">freshwater metagenome</name>
    <dbReference type="NCBI Taxonomy" id="449393"/>
    <lineage>
        <taxon>unclassified sequences</taxon>
        <taxon>metagenomes</taxon>
        <taxon>ecological metagenomes</taxon>
    </lineage>
</organism>
<reference evidence="5" key="1">
    <citation type="submission" date="2014-06" db="EMBL/GenBank/DDBJ databases">
        <title>Key roles for freshwater Actinobacteria revealed by deep metagenomic sequencing.</title>
        <authorList>
            <person name="Ghai R."/>
            <person name="Mizuno C.M."/>
            <person name="Picazo A."/>
            <person name="Camacho A."/>
            <person name="Rodriguez-Valera F."/>
        </authorList>
    </citation>
    <scope>NUCLEOTIDE SEQUENCE</scope>
</reference>
<keyword evidence="5" id="KW-0132">Cell division</keyword>
<protein>
    <submittedName>
        <fullName evidence="5">Cell division protein FtsI/penicillin-binding protein 2</fullName>
    </submittedName>
</protein>
<dbReference type="Pfam" id="PF00905">
    <property type="entry name" value="Transpeptidase"/>
    <property type="match status" value="1"/>
</dbReference>
<feature type="domain" description="Penicillin-binding protein dimerisation" evidence="4">
    <location>
        <begin position="56"/>
        <end position="210"/>
    </location>
</feature>
<dbReference type="EMBL" id="JNSL01000059">
    <property type="protein sequence ID" value="KGA17543.1"/>
    <property type="molecule type" value="Genomic_DNA"/>
</dbReference>
<comment type="caution">
    <text evidence="5">The sequence shown here is derived from an EMBL/GenBank/DDBJ whole genome shotgun (WGS) entry which is preliminary data.</text>
</comment>
<name>A0A094SGU9_9ZZZZ</name>
<dbReference type="PANTHER" id="PTHR30627">
    <property type="entry name" value="PEPTIDOGLYCAN D,D-TRANSPEPTIDASE"/>
    <property type="match status" value="1"/>
</dbReference>
<dbReference type="SUPFAM" id="SSF56601">
    <property type="entry name" value="beta-lactamase/transpeptidase-like"/>
    <property type="match status" value="1"/>
</dbReference>
<dbReference type="GO" id="GO:0008658">
    <property type="term" value="F:penicillin binding"/>
    <property type="evidence" value="ECO:0007669"/>
    <property type="project" value="InterPro"/>
</dbReference>
<dbReference type="AlphaFoldDB" id="A0A094SGU9"/>
<dbReference type="GO" id="GO:0051301">
    <property type="term" value="P:cell division"/>
    <property type="evidence" value="ECO:0007669"/>
    <property type="project" value="UniProtKB-KW"/>
</dbReference>
<keyword evidence="2" id="KW-0472">Membrane</keyword>